<protein>
    <submittedName>
        <fullName evidence="1">Uncharacterized protein</fullName>
    </submittedName>
</protein>
<feature type="non-terminal residue" evidence="1">
    <location>
        <position position="1"/>
    </location>
</feature>
<comment type="caution">
    <text evidence="1">The sequence shown here is derived from an EMBL/GenBank/DDBJ whole genome shotgun (WGS) entry which is preliminary data.</text>
</comment>
<organism evidence="1 2">
    <name type="scientific">candidate division MSBL1 archaeon SCGC-AAA259I14</name>
    <dbReference type="NCBI Taxonomy" id="1698268"/>
    <lineage>
        <taxon>Archaea</taxon>
        <taxon>Methanobacteriati</taxon>
        <taxon>Methanobacteriota</taxon>
        <taxon>candidate division MSBL1</taxon>
    </lineage>
</organism>
<evidence type="ECO:0000313" key="2">
    <source>
        <dbReference type="Proteomes" id="UP000070414"/>
    </source>
</evidence>
<dbReference type="EMBL" id="LHXS01000112">
    <property type="protein sequence ID" value="KXA95918.1"/>
    <property type="molecule type" value="Genomic_DNA"/>
</dbReference>
<keyword evidence="2" id="KW-1185">Reference proteome</keyword>
<accession>A0A133UNW0</accession>
<name>A0A133UNW0_9EURY</name>
<sequence>ECDPGLVLLPRLPDEIKGLENIRIIEEILFGGTDLKAVAERFKRRRKQIESAPADLKVLTRHEKGYFAPKSEHSLLIYLESHK</sequence>
<dbReference type="Proteomes" id="UP000070414">
    <property type="component" value="Unassembled WGS sequence"/>
</dbReference>
<proteinExistence type="predicted"/>
<dbReference type="AlphaFoldDB" id="A0A133UNW0"/>
<evidence type="ECO:0000313" key="1">
    <source>
        <dbReference type="EMBL" id="KXA95918.1"/>
    </source>
</evidence>
<gene>
    <name evidence="1" type="ORF">AKJ38_04255</name>
</gene>
<reference evidence="1 2" key="1">
    <citation type="journal article" date="2016" name="Sci. Rep.">
        <title>Metabolic traits of an uncultured archaeal lineage -MSBL1- from brine pools of the Red Sea.</title>
        <authorList>
            <person name="Mwirichia R."/>
            <person name="Alam I."/>
            <person name="Rashid M."/>
            <person name="Vinu M."/>
            <person name="Ba-Alawi W."/>
            <person name="Anthony Kamau A."/>
            <person name="Kamanda Ngugi D."/>
            <person name="Goker M."/>
            <person name="Klenk H.P."/>
            <person name="Bajic V."/>
            <person name="Stingl U."/>
        </authorList>
    </citation>
    <scope>NUCLEOTIDE SEQUENCE [LARGE SCALE GENOMIC DNA]</scope>
    <source>
        <strain evidence="1">SCGC-AAA259I14</strain>
    </source>
</reference>